<dbReference type="Proteomes" id="UP001209076">
    <property type="component" value="Unassembled WGS sequence"/>
</dbReference>
<dbReference type="InterPro" id="IPR006530">
    <property type="entry name" value="YD"/>
</dbReference>
<accession>A0ABT2PW72</accession>
<dbReference type="RefSeq" id="WP_262095791.1">
    <property type="nucleotide sequence ID" value="NZ_JAOEGN010000003.1"/>
</dbReference>
<keyword evidence="2" id="KW-1185">Reference proteome</keyword>
<organism evidence="1 2">
    <name type="scientific">Paracholeplasma vituli</name>
    <dbReference type="NCBI Taxonomy" id="69473"/>
    <lineage>
        <taxon>Bacteria</taxon>
        <taxon>Bacillati</taxon>
        <taxon>Mycoplasmatota</taxon>
        <taxon>Mollicutes</taxon>
        <taxon>Acholeplasmatales</taxon>
        <taxon>Acholeplasmataceae</taxon>
        <taxon>Paracholeplasma</taxon>
    </lineage>
</organism>
<dbReference type="Gene3D" id="2.180.10.10">
    <property type="entry name" value="RHS repeat-associated core"/>
    <property type="match status" value="1"/>
</dbReference>
<sequence>MGFVYTKERLLESISFNGVIRYEYKYDTSGNLSIFKDIHNNNIYFYAYDLAGRLEKITDKDGNRITYQYDQSGHVAHYYYNISGVSRAVTYSYNHSTGEYDYTLYSVGSTTVKKDFNYLY</sequence>
<dbReference type="InterPro" id="IPR031325">
    <property type="entry name" value="RHS_repeat"/>
</dbReference>
<dbReference type="NCBIfam" id="TIGR01643">
    <property type="entry name" value="YD_repeat_2x"/>
    <property type="match status" value="1"/>
</dbReference>
<protein>
    <submittedName>
        <fullName evidence="1">RHS repeat protein</fullName>
    </submittedName>
</protein>
<dbReference type="EMBL" id="JAOEGN010000003">
    <property type="protein sequence ID" value="MCU0104554.1"/>
    <property type="molecule type" value="Genomic_DNA"/>
</dbReference>
<name>A0ABT2PW72_9MOLU</name>
<reference evidence="2" key="1">
    <citation type="submission" date="2023-07" db="EMBL/GenBank/DDBJ databases">
        <title>Novel Mycoplasma species identified in domestic and wild animals.</title>
        <authorList>
            <person name="Volokhov D.V."/>
            <person name="Furtak V.A."/>
            <person name="Zagorodnyaya T.A."/>
        </authorList>
    </citation>
    <scope>NUCLEOTIDE SEQUENCE [LARGE SCALE GENOMIC DNA]</scope>
    <source>
        <strain evidence="2">92-19</strain>
    </source>
</reference>
<dbReference type="Pfam" id="PF05593">
    <property type="entry name" value="RHS_repeat"/>
    <property type="match status" value="1"/>
</dbReference>
<evidence type="ECO:0000313" key="2">
    <source>
        <dbReference type="Proteomes" id="UP001209076"/>
    </source>
</evidence>
<proteinExistence type="predicted"/>
<gene>
    <name evidence="1" type="ORF">N7603_02675</name>
</gene>
<evidence type="ECO:0000313" key="1">
    <source>
        <dbReference type="EMBL" id="MCU0104554.1"/>
    </source>
</evidence>
<comment type="caution">
    <text evidence="1">The sequence shown here is derived from an EMBL/GenBank/DDBJ whole genome shotgun (WGS) entry which is preliminary data.</text>
</comment>